<feature type="transmembrane region" description="Helical" evidence="1">
    <location>
        <begin position="42"/>
        <end position="57"/>
    </location>
</feature>
<evidence type="ECO:0000256" key="1">
    <source>
        <dbReference type="SAM" id="Phobius"/>
    </source>
</evidence>
<keyword evidence="1" id="KW-0472">Membrane</keyword>
<dbReference type="EMBL" id="RKLX01000001">
    <property type="protein sequence ID" value="TGD20486.1"/>
    <property type="molecule type" value="Genomic_DNA"/>
</dbReference>
<evidence type="ECO:0008006" key="4">
    <source>
        <dbReference type="Google" id="ProtNLM"/>
    </source>
</evidence>
<feature type="transmembrane region" description="Helical" evidence="1">
    <location>
        <begin position="62"/>
        <end position="80"/>
    </location>
</feature>
<gene>
    <name evidence="2" type="ORF">EGT51_00330</name>
</gene>
<keyword evidence="1" id="KW-1133">Transmembrane helix</keyword>
<feature type="transmembrane region" description="Helical" evidence="1">
    <location>
        <begin position="86"/>
        <end position="105"/>
    </location>
</feature>
<comment type="caution">
    <text evidence="2">The sequence shown here is derived from an EMBL/GenBank/DDBJ whole genome shotgun (WGS) entry which is preliminary data.</text>
</comment>
<evidence type="ECO:0000313" key="3">
    <source>
        <dbReference type="Proteomes" id="UP000297348"/>
    </source>
</evidence>
<keyword evidence="3" id="KW-1185">Reference proteome</keyword>
<accession>A0A4Z0JCK3</accession>
<dbReference type="AlphaFoldDB" id="A0A4Z0JCK3"/>
<name>A0A4Z0JCK3_9LACO</name>
<proteinExistence type="predicted"/>
<sequence>MLKTSRLTFLEFFGYLALVLGVAIELYALLSSPGSKLSGDNMFGGAVVMALAVAFIHSKHLIFNLILIGLSTLGFAYFTFIHTQNWLWTVVLGVAVAAFLVYFFGIRSDVRRNQSDWFHFN</sequence>
<protein>
    <recommendedName>
        <fullName evidence="4">Integral membrane protein</fullName>
    </recommendedName>
</protein>
<feature type="transmembrane region" description="Helical" evidence="1">
    <location>
        <begin position="12"/>
        <end position="30"/>
    </location>
</feature>
<evidence type="ECO:0000313" key="2">
    <source>
        <dbReference type="EMBL" id="TGD20486.1"/>
    </source>
</evidence>
<dbReference type="Proteomes" id="UP000297348">
    <property type="component" value="Unassembled WGS sequence"/>
</dbReference>
<keyword evidence="1" id="KW-0812">Transmembrane</keyword>
<organism evidence="2 3">
    <name type="scientific">Levilactobacillus suantsaiihabitans</name>
    <dbReference type="NCBI Taxonomy" id="2487722"/>
    <lineage>
        <taxon>Bacteria</taxon>
        <taxon>Bacillati</taxon>
        <taxon>Bacillota</taxon>
        <taxon>Bacilli</taxon>
        <taxon>Lactobacillales</taxon>
        <taxon>Lactobacillaceae</taxon>
        <taxon>Levilactobacillus</taxon>
    </lineage>
</organism>
<dbReference type="OrthoDB" id="2323540at2"/>
<reference evidence="2 3" key="1">
    <citation type="submission" date="2018-10" db="EMBL/GenBank/DDBJ databases">
        <title>Lactobacillus sp. R7 and Lactobacillus sp. R19 isolated from fermented mustard green product of Taiwan.</title>
        <authorList>
            <person name="Lin S.-T."/>
        </authorList>
    </citation>
    <scope>NUCLEOTIDE SEQUENCE [LARGE SCALE GENOMIC DNA]</scope>
    <source>
        <strain evidence="2 3">BCRC 81129</strain>
    </source>
</reference>